<feature type="domain" description="ABC transporter" evidence="10">
    <location>
        <begin position="261"/>
        <end position="505"/>
    </location>
</feature>
<dbReference type="STRING" id="83767.SAMN05660652_02696"/>
<dbReference type="PROSITE" id="PS50893">
    <property type="entry name" value="ABC_TRANSPORTER_2"/>
    <property type="match status" value="2"/>
</dbReference>
<keyword evidence="6" id="KW-0547">Nucleotide-binding</keyword>
<dbReference type="InterPro" id="IPR017871">
    <property type="entry name" value="ABC_transporter-like_CS"/>
</dbReference>
<gene>
    <name evidence="11" type="ORF">SAMN05660652_02696</name>
</gene>
<name>A0A1G8H017_9RHOO</name>
<protein>
    <submittedName>
        <fullName evidence="11">Simple sugar transport system ATP-binding protein</fullName>
    </submittedName>
</protein>
<dbReference type="GO" id="GO:0005886">
    <property type="term" value="C:plasma membrane"/>
    <property type="evidence" value="ECO:0007669"/>
    <property type="project" value="UniProtKB-SubCell"/>
</dbReference>
<dbReference type="Proteomes" id="UP000198607">
    <property type="component" value="Unassembled WGS sequence"/>
</dbReference>
<dbReference type="AlphaFoldDB" id="A0A1G8H017"/>
<keyword evidence="12" id="KW-1185">Reference proteome</keyword>
<evidence type="ECO:0000256" key="4">
    <source>
        <dbReference type="ARBA" id="ARBA00022597"/>
    </source>
</evidence>
<dbReference type="PANTHER" id="PTHR43790">
    <property type="entry name" value="CARBOHYDRATE TRANSPORT ATP-BINDING PROTEIN MG119-RELATED"/>
    <property type="match status" value="1"/>
</dbReference>
<dbReference type="Gene3D" id="3.40.50.300">
    <property type="entry name" value="P-loop containing nucleotide triphosphate hydrolases"/>
    <property type="match status" value="2"/>
</dbReference>
<evidence type="ECO:0000256" key="7">
    <source>
        <dbReference type="ARBA" id="ARBA00022840"/>
    </source>
</evidence>
<dbReference type="CDD" id="cd03215">
    <property type="entry name" value="ABC_Carb_Monos_II"/>
    <property type="match status" value="1"/>
</dbReference>
<evidence type="ECO:0000256" key="6">
    <source>
        <dbReference type="ARBA" id="ARBA00022741"/>
    </source>
</evidence>
<evidence type="ECO:0000313" key="11">
    <source>
        <dbReference type="EMBL" id="SDI00022.1"/>
    </source>
</evidence>
<dbReference type="EMBL" id="FNCY01000011">
    <property type="protein sequence ID" value="SDI00022.1"/>
    <property type="molecule type" value="Genomic_DNA"/>
</dbReference>
<dbReference type="FunFam" id="3.40.50.300:FF:000127">
    <property type="entry name" value="Ribose import ATP-binding protein RbsA"/>
    <property type="match status" value="1"/>
</dbReference>
<evidence type="ECO:0000256" key="2">
    <source>
        <dbReference type="ARBA" id="ARBA00022448"/>
    </source>
</evidence>
<evidence type="ECO:0000256" key="8">
    <source>
        <dbReference type="ARBA" id="ARBA00022967"/>
    </source>
</evidence>
<dbReference type="GO" id="GO:0016887">
    <property type="term" value="F:ATP hydrolysis activity"/>
    <property type="evidence" value="ECO:0007669"/>
    <property type="project" value="InterPro"/>
</dbReference>
<comment type="subcellular location">
    <subcellularLocation>
        <location evidence="1">Cell membrane</location>
        <topology evidence="1">Peripheral membrane protein</topology>
    </subcellularLocation>
</comment>
<dbReference type="GO" id="GO:0005524">
    <property type="term" value="F:ATP binding"/>
    <property type="evidence" value="ECO:0007669"/>
    <property type="project" value="UniProtKB-KW"/>
</dbReference>
<keyword evidence="3" id="KW-1003">Cell membrane</keyword>
<evidence type="ECO:0000256" key="5">
    <source>
        <dbReference type="ARBA" id="ARBA00022737"/>
    </source>
</evidence>
<dbReference type="SMART" id="SM00382">
    <property type="entry name" value="AAA"/>
    <property type="match status" value="2"/>
</dbReference>
<dbReference type="Pfam" id="PF00005">
    <property type="entry name" value="ABC_tran"/>
    <property type="match status" value="2"/>
</dbReference>
<dbReference type="OrthoDB" id="9776369at2"/>
<keyword evidence="2" id="KW-0813">Transport</keyword>
<keyword evidence="4 11" id="KW-0762">Sugar transport</keyword>
<evidence type="ECO:0000313" key="12">
    <source>
        <dbReference type="Proteomes" id="UP000198607"/>
    </source>
</evidence>
<organism evidence="11 12">
    <name type="scientific">Propionivibrio dicarboxylicus</name>
    <dbReference type="NCBI Taxonomy" id="83767"/>
    <lineage>
        <taxon>Bacteria</taxon>
        <taxon>Pseudomonadati</taxon>
        <taxon>Pseudomonadota</taxon>
        <taxon>Betaproteobacteria</taxon>
        <taxon>Rhodocyclales</taxon>
        <taxon>Rhodocyclaceae</taxon>
        <taxon>Propionivibrio</taxon>
    </lineage>
</organism>
<accession>A0A1G8H017</accession>
<dbReference type="InterPro" id="IPR050107">
    <property type="entry name" value="ABC_carbohydrate_import_ATPase"/>
</dbReference>
<dbReference type="SUPFAM" id="SSF52540">
    <property type="entry name" value="P-loop containing nucleoside triphosphate hydrolases"/>
    <property type="match status" value="2"/>
</dbReference>
<dbReference type="InterPro" id="IPR003439">
    <property type="entry name" value="ABC_transporter-like_ATP-bd"/>
</dbReference>
<sequence length="506" mass="55221">MGTRDPLLKMLGVCKEFPGVKALNHVDFELRHGEIHAVCGENGAGKSTLIKVLTGVEIHDSGEIILEGRPIRPRTPMEAPALGISTVYQEVNLCPNLSVAENIFVGREPMRGGKIDWDDVNRRSAEALARLNVKLDVTARLDEYSVAIQQMVAIARALDISAKILVLDEPTSSLNKTEVANLFRVMRKLKSAGIGIIFITHFLEQVYEITDRITILRNGQLVGQFETASLDRLQLIAKMIGKDLEEFEKGIKESLSDTASAETEGVYYRATQLGQLGSINPFDISIGKGEVMGLAGLLGSGRTESARVIFGIDAPDSGDVSVNGESVSIRKPADAIRLGFGFCSENRKTEGIVANLTIRENIVLALQGKRGLLAFLTRKEQEEIADKYVKLLNIVTPSIEQLVGNLSGGNQQKVLLARWLATDPELLILDEPTRGIDIGAKAEVQKLVLQLSGEGKAVLLISSELDEMVRCCSRMAVYKDKHKIGELRNKEISELNVMKTIAGGLN</sequence>
<keyword evidence="8" id="KW-1278">Translocase</keyword>
<evidence type="ECO:0000256" key="3">
    <source>
        <dbReference type="ARBA" id="ARBA00022475"/>
    </source>
</evidence>
<keyword evidence="9" id="KW-0472">Membrane</keyword>
<evidence type="ECO:0000256" key="9">
    <source>
        <dbReference type="ARBA" id="ARBA00023136"/>
    </source>
</evidence>
<dbReference type="RefSeq" id="WP_091938422.1">
    <property type="nucleotide sequence ID" value="NZ_FNCY01000011.1"/>
</dbReference>
<dbReference type="PROSITE" id="PS00211">
    <property type="entry name" value="ABC_TRANSPORTER_1"/>
    <property type="match status" value="1"/>
</dbReference>
<proteinExistence type="predicted"/>
<evidence type="ECO:0000259" key="10">
    <source>
        <dbReference type="PROSITE" id="PS50893"/>
    </source>
</evidence>
<feature type="domain" description="ABC transporter" evidence="10">
    <location>
        <begin position="8"/>
        <end position="243"/>
    </location>
</feature>
<keyword evidence="7 11" id="KW-0067">ATP-binding</keyword>
<dbReference type="PANTHER" id="PTHR43790:SF9">
    <property type="entry name" value="GALACTOFURANOSE TRANSPORTER ATP-BINDING PROTEIN YTFR"/>
    <property type="match status" value="1"/>
</dbReference>
<dbReference type="CDD" id="cd03216">
    <property type="entry name" value="ABC_Carb_Monos_I"/>
    <property type="match status" value="1"/>
</dbReference>
<keyword evidence="5" id="KW-0677">Repeat</keyword>
<dbReference type="InterPro" id="IPR027417">
    <property type="entry name" value="P-loop_NTPase"/>
</dbReference>
<reference evidence="11 12" key="1">
    <citation type="submission" date="2016-10" db="EMBL/GenBank/DDBJ databases">
        <authorList>
            <person name="de Groot N.N."/>
        </authorList>
    </citation>
    <scope>NUCLEOTIDE SEQUENCE [LARGE SCALE GENOMIC DNA]</scope>
    <source>
        <strain evidence="11 12">DSM 5885</strain>
    </source>
</reference>
<dbReference type="InterPro" id="IPR003593">
    <property type="entry name" value="AAA+_ATPase"/>
</dbReference>
<evidence type="ECO:0000256" key="1">
    <source>
        <dbReference type="ARBA" id="ARBA00004202"/>
    </source>
</evidence>